<keyword evidence="3" id="KW-1185">Reference proteome</keyword>
<feature type="compositionally biased region" description="Polar residues" evidence="1">
    <location>
        <begin position="108"/>
        <end position="120"/>
    </location>
</feature>
<feature type="compositionally biased region" description="Polar residues" evidence="1">
    <location>
        <begin position="133"/>
        <end position="148"/>
    </location>
</feature>
<gene>
    <name evidence="2" type="ORF">NDU88_012154</name>
</gene>
<feature type="region of interest" description="Disordered" evidence="1">
    <location>
        <begin position="69"/>
        <end position="156"/>
    </location>
</feature>
<dbReference type="EMBL" id="JANPWB010000010">
    <property type="protein sequence ID" value="KAJ1145871.1"/>
    <property type="molecule type" value="Genomic_DNA"/>
</dbReference>
<protein>
    <submittedName>
        <fullName evidence="2">Uncharacterized protein</fullName>
    </submittedName>
</protein>
<dbReference type="AlphaFoldDB" id="A0AAV7R3F4"/>
<reference evidence="2" key="1">
    <citation type="journal article" date="2022" name="bioRxiv">
        <title>Sequencing and chromosome-scale assembly of the giantPleurodeles waltlgenome.</title>
        <authorList>
            <person name="Brown T."/>
            <person name="Elewa A."/>
            <person name="Iarovenko S."/>
            <person name="Subramanian E."/>
            <person name="Araus A.J."/>
            <person name="Petzold A."/>
            <person name="Susuki M."/>
            <person name="Suzuki K.-i.T."/>
            <person name="Hayashi T."/>
            <person name="Toyoda A."/>
            <person name="Oliveira C."/>
            <person name="Osipova E."/>
            <person name="Leigh N.D."/>
            <person name="Simon A."/>
            <person name="Yun M.H."/>
        </authorList>
    </citation>
    <scope>NUCLEOTIDE SEQUENCE</scope>
    <source>
        <strain evidence="2">20211129_DDA</strain>
        <tissue evidence="2">Liver</tissue>
    </source>
</reference>
<evidence type="ECO:0000313" key="2">
    <source>
        <dbReference type="EMBL" id="KAJ1145871.1"/>
    </source>
</evidence>
<dbReference type="Proteomes" id="UP001066276">
    <property type="component" value="Chromosome 6"/>
</dbReference>
<accession>A0AAV7R3F4</accession>
<proteinExistence type="predicted"/>
<name>A0AAV7R3F4_PLEWA</name>
<comment type="caution">
    <text evidence="2">The sequence shown here is derived from an EMBL/GenBank/DDBJ whole genome shotgun (WGS) entry which is preliminary data.</text>
</comment>
<feature type="region of interest" description="Disordered" evidence="1">
    <location>
        <begin position="1"/>
        <end position="50"/>
    </location>
</feature>
<sequence>MRGGPAASLLSNTKDAESPRLPPRPQCRPPGKGETPGLAPGGRGRPRSEVVIRSDCRSDLDWGKQQASPLFSEVAPHSSAAFLGPPIERKPQQEAYPPGVQAPPGSEILSSGTRQTETASPPQLPPPARPRTDSSAASHFTSRATASQGPYVGRKP</sequence>
<evidence type="ECO:0000256" key="1">
    <source>
        <dbReference type="SAM" id="MobiDB-lite"/>
    </source>
</evidence>
<organism evidence="2 3">
    <name type="scientific">Pleurodeles waltl</name>
    <name type="common">Iberian ribbed newt</name>
    <dbReference type="NCBI Taxonomy" id="8319"/>
    <lineage>
        <taxon>Eukaryota</taxon>
        <taxon>Metazoa</taxon>
        <taxon>Chordata</taxon>
        <taxon>Craniata</taxon>
        <taxon>Vertebrata</taxon>
        <taxon>Euteleostomi</taxon>
        <taxon>Amphibia</taxon>
        <taxon>Batrachia</taxon>
        <taxon>Caudata</taxon>
        <taxon>Salamandroidea</taxon>
        <taxon>Salamandridae</taxon>
        <taxon>Pleurodelinae</taxon>
        <taxon>Pleurodeles</taxon>
    </lineage>
</organism>
<evidence type="ECO:0000313" key="3">
    <source>
        <dbReference type="Proteomes" id="UP001066276"/>
    </source>
</evidence>